<proteinExistence type="predicted"/>
<dbReference type="PATRIC" id="fig|883161.3.peg.1174"/>
<dbReference type="EMBL" id="AGZR01000006">
    <property type="protein sequence ID" value="EPD32873.1"/>
    <property type="molecule type" value="Genomic_DNA"/>
</dbReference>
<dbReference type="Proteomes" id="UP000014417">
    <property type="component" value="Unassembled WGS sequence"/>
</dbReference>
<reference evidence="2 3" key="1">
    <citation type="submission" date="2013-04" db="EMBL/GenBank/DDBJ databases">
        <title>The Genome Sequence of Propionimicrobium lymphophilum ACS-093-V-SCH5.</title>
        <authorList>
            <consortium name="The Broad Institute Genomics Platform"/>
            <person name="Earl A."/>
            <person name="Ward D."/>
            <person name="Feldgarden M."/>
            <person name="Gevers D."/>
            <person name="Saerens B."/>
            <person name="Vaneechoutte M."/>
            <person name="Walker B."/>
            <person name="Young S."/>
            <person name="Zeng Q."/>
            <person name="Gargeya S."/>
            <person name="Fitzgerald M."/>
            <person name="Haas B."/>
            <person name="Abouelleil A."/>
            <person name="Allen A.W."/>
            <person name="Alvarado L."/>
            <person name="Arachchi H.M."/>
            <person name="Berlin A.M."/>
            <person name="Chapman S.B."/>
            <person name="Gainer-Dewar J."/>
            <person name="Goldberg J."/>
            <person name="Griggs A."/>
            <person name="Gujja S."/>
            <person name="Hansen M."/>
            <person name="Howarth C."/>
            <person name="Imamovic A."/>
            <person name="Ireland A."/>
            <person name="Larimer J."/>
            <person name="McCowan C."/>
            <person name="Murphy C."/>
            <person name="Pearson M."/>
            <person name="Poon T.W."/>
            <person name="Priest M."/>
            <person name="Roberts A."/>
            <person name="Saif S."/>
            <person name="Shea T."/>
            <person name="Sisk P."/>
            <person name="Sykes S."/>
            <person name="Wortman J."/>
            <person name="Nusbaum C."/>
            <person name="Birren B."/>
        </authorList>
    </citation>
    <scope>NUCLEOTIDE SEQUENCE [LARGE SCALE GENOMIC DNA]</scope>
    <source>
        <strain evidence="2 3">ACS-093-V-SCH5</strain>
    </source>
</reference>
<protein>
    <submittedName>
        <fullName evidence="2">Uncharacterized protein</fullName>
    </submittedName>
</protein>
<dbReference type="AlphaFoldDB" id="S2VZB2"/>
<dbReference type="STRING" id="883161.HMPREF9306_01181"/>
<dbReference type="OrthoDB" id="5185819at2"/>
<accession>S2VZB2</accession>
<organism evidence="2 3">
    <name type="scientific">Propionimicrobium lymphophilum ACS-093-V-SCH5</name>
    <dbReference type="NCBI Taxonomy" id="883161"/>
    <lineage>
        <taxon>Bacteria</taxon>
        <taxon>Bacillati</taxon>
        <taxon>Actinomycetota</taxon>
        <taxon>Actinomycetes</taxon>
        <taxon>Propionibacteriales</taxon>
        <taxon>Propionibacteriaceae</taxon>
        <taxon>Propionimicrobium</taxon>
    </lineage>
</organism>
<gene>
    <name evidence="2" type="ORF">HMPREF9306_01181</name>
</gene>
<evidence type="ECO:0000256" key="1">
    <source>
        <dbReference type="SAM" id="MobiDB-lite"/>
    </source>
</evidence>
<comment type="caution">
    <text evidence="2">The sequence shown here is derived from an EMBL/GenBank/DDBJ whole genome shotgun (WGS) entry which is preliminary data.</text>
</comment>
<keyword evidence="3" id="KW-1185">Reference proteome</keyword>
<dbReference type="HOGENOM" id="CLU_806222_0_0_11"/>
<evidence type="ECO:0000313" key="2">
    <source>
        <dbReference type="EMBL" id="EPD32873.1"/>
    </source>
</evidence>
<name>S2VZB2_9ACTN</name>
<evidence type="ECO:0000313" key="3">
    <source>
        <dbReference type="Proteomes" id="UP000014417"/>
    </source>
</evidence>
<feature type="region of interest" description="Disordered" evidence="1">
    <location>
        <begin position="1"/>
        <end position="43"/>
    </location>
</feature>
<dbReference type="RefSeq" id="WP_016456011.1">
    <property type="nucleotide sequence ID" value="NZ_KE150269.1"/>
</dbReference>
<sequence length="344" mass="38465">MSTNFVEQEHPRNALGEWIEKPGGSDLPEATLGGTEDLDGDDPQEVFDYALQKSRAMMSRFPRGRFVDHEDIAQEAVTQFYKYKQDPDNYHTSYRGYISKVVSGLVSQTVRGEDRHEDVKARKMWEADIAARSAELNRSLSWSEKVKLANKIRDSWHDKDHKPKKDFFNNKITVVSATSADGDDFTNSVLDSGRAVVSARPTTPQPEPKPSVWLEAMNSNRLNPANKQLTFWPALATQAGIDFPAAGSGDQNDLSAARREMLSPGTRDQFPAKAALAIEDWNDQSYEGVLGDFERLNALVNPSYTRADGDGWRKQGISKQQISAFNTARDKALLKRPGFSSYLS</sequence>